<protein>
    <submittedName>
        <fullName evidence="3">TIGR03564 family F420-dependent LLM class oxidoreductase</fullName>
    </submittedName>
</protein>
<comment type="caution">
    <text evidence="3">The sequence shown here is derived from an EMBL/GenBank/DDBJ whole genome shotgun (WGS) entry which is preliminary data.</text>
</comment>
<dbReference type="RefSeq" id="WP_096287536.1">
    <property type="nucleotide sequence ID" value="NZ_FXEG02000003.1"/>
</dbReference>
<dbReference type="NCBIfam" id="TIGR03564">
    <property type="entry name" value="F420_MSMEG_4879"/>
    <property type="match status" value="1"/>
</dbReference>
<evidence type="ECO:0000313" key="3">
    <source>
        <dbReference type="EMBL" id="SOX53974.1"/>
    </source>
</evidence>
<dbReference type="InterPro" id="IPR011251">
    <property type="entry name" value="Luciferase-like_dom"/>
</dbReference>
<evidence type="ECO:0000259" key="2">
    <source>
        <dbReference type="Pfam" id="PF00296"/>
    </source>
</evidence>
<dbReference type="InterPro" id="IPR036661">
    <property type="entry name" value="Luciferase-like_sf"/>
</dbReference>
<dbReference type="Proteomes" id="UP000236318">
    <property type="component" value="Unassembled WGS sequence"/>
</dbReference>
<dbReference type="InterPro" id="IPR019910">
    <property type="entry name" value="Lucif-like_OxRdtase_MSMEG_4879"/>
</dbReference>
<dbReference type="OrthoDB" id="7054907at2"/>
<dbReference type="CDD" id="cd01097">
    <property type="entry name" value="Tetrahydromethanopterin_reductase"/>
    <property type="match status" value="1"/>
</dbReference>
<proteinExistence type="predicted"/>
<keyword evidence="1" id="KW-0560">Oxidoreductase</keyword>
<dbReference type="PANTHER" id="PTHR43244">
    <property type="match status" value="1"/>
</dbReference>
<dbReference type="Gene3D" id="3.20.20.30">
    <property type="entry name" value="Luciferase-like domain"/>
    <property type="match status" value="1"/>
</dbReference>
<dbReference type="GO" id="GO:0016705">
    <property type="term" value="F:oxidoreductase activity, acting on paired donors, with incorporation or reduction of molecular oxygen"/>
    <property type="evidence" value="ECO:0007669"/>
    <property type="project" value="InterPro"/>
</dbReference>
<dbReference type="EMBL" id="FXEG02000003">
    <property type="protein sequence ID" value="SOX53974.1"/>
    <property type="molecule type" value="Genomic_DNA"/>
</dbReference>
<accession>A0A2K4YB13</accession>
<dbReference type="PANTHER" id="PTHR43244:SF1">
    <property type="entry name" value="5,10-METHYLENETETRAHYDROMETHANOPTERIN REDUCTASE"/>
    <property type="match status" value="1"/>
</dbReference>
<dbReference type="AlphaFoldDB" id="A0A2K4YB13"/>
<dbReference type="InterPro" id="IPR050564">
    <property type="entry name" value="F420-G6PD/mer"/>
</dbReference>
<dbReference type="Pfam" id="PF00296">
    <property type="entry name" value="Bac_luciferase"/>
    <property type="match status" value="1"/>
</dbReference>
<dbReference type="SUPFAM" id="SSF51679">
    <property type="entry name" value="Bacterial luciferase-like"/>
    <property type="match status" value="1"/>
</dbReference>
<evidence type="ECO:0000256" key="1">
    <source>
        <dbReference type="ARBA" id="ARBA00023002"/>
    </source>
</evidence>
<gene>
    <name evidence="3" type="ORF">MAAFP003_2650</name>
</gene>
<organism evidence="3 4">
    <name type="scientific">Mycobacterium ahvazicum</name>
    <dbReference type="NCBI Taxonomy" id="1964395"/>
    <lineage>
        <taxon>Bacteria</taxon>
        <taxon>Bacillati</taxon>
        <taxon>Actinomycetota</taxon>
        <taxon>Actinomycetes</taxon>
        <taxon>Mycobacteriales</taxon>
        <taxon>Mycobacteriaceae</taxon>
        <taxon>Mycobacterium</taxon>
        <taxon>Mycobacterium simiae complex</taxon>
    </lineage>
</organism>
<sequence>MEISIFNSLGDGDGPSLVDEYIETVARVAAEGFTTMWSAQLPWQLDLLTVQGLALRAVPDIELGVGVLPLQVAHPMLTAQRALTLSALAGGRFKLGLGVNHPQMSEELWGIPWDKPVRRMNEYLDGVQPLLAGEEAHAVGETVTTRGALRVSGISAPPVYIAALGPQMLRVAARRTAGTFTWMTGPTTLANHVGPTLREAAAAAGRPEGAVEVLAGLPICVTDDANGARARAAEEFAIYGTLPSYRAMLEREGVSRPEEIALIGDEATVADRVAEIGAAGVDEFVAYPFGDDETMARTRALLRKVSDPTT</sequence>
<feature type="domain" description="Luciferase-like" evidence="2">
    <location>
        <begin position="17"/>
        <end position="282"/>
    </location>
</feature>
<reference evidence="3" key="1">
    <citation type="submission" date="2018-01" db="EMBL/GenBank/DDBJ databases">
        <authorList>
            <consortium name="Urmite Genomes"/>
        </authorList>
    </citation>
    <scope>NUCLEOTIDE SEQUENCE [LARGE SCALE GENOMIC DNA]</scope>
    <source>
        <strain evidence="3">AFP003</strain>
    </source>
</reference>
<keyword evidence="4" id="KW-1185">Reference proteome</keyword>
<name>A0A2K4YB13_9MYCO</name>
<evidence type="ECO:0000313" key="4">
    <source>
        <dbReference type="Proteomes" id="UP000236318"/>
    </source>
</evidence>